<dbReference type="PANTHER" id="PTHR10804:SF11">
    <property type="entry name" value="PROLIFERATION-ASSOCIATED PROTEIN 2G4"/>
    <property type="match status" value="1"/>
</dbReference>
<name>A0A2I4E3Z9_JUGRE</name>
<organism evidence="2 3">
    <name type="scientific">Juglans regia</name>
    <name type="common">English walnut</name>
    <dbReference type="NCBI Taxonomy" id="51240"/>
    <lineage>
        <taxon>Eukaryota</taxon>
        <taxon>Viridiplantae</taxon>
        <taxon>Streptophyta</taxon>
        <taxon>Embryophyta</taxon>
        <taxon>Tracheophyta</taxon>
        <taxon>Spermatophyta</taxon>
        <taxon>Magnoliopsida</taxon>
        <taxon>eudicotyledons</taxon>
        <taxon>Gunneridae</taxon>
        <taxon>Pentapetalae</taxon>
        <taxon>rosids</taxon>
        <taxon>fabids</taxon>
        <taxon>Fagales</taxon>
        <taxon>Juglandaceae</taxon>
        <taxon>Juglans</taxon>
    </lineage>
</organism>
<sequence length="142" mass="15737">MVMPIESFLVWEDQAAGEGVEKKAMKDSQKLIVQEENGPKDEDEFVEEGVEKAPAREGNVAVAAKLTPKADSNIREKAGNMYKKVEKKIEREVAFPICISVNFTAGHFSPLASDETMLEEGDMLKIDIDCHRDGFIVVVAHT</sequence>
<dbReference type="PANTHER" id="PTHR10804">
    <property type="entry name" value="PROTEASE FAMILY M24 METHIONYL AMINOPEPTIDASE, AMINOPEPTIDASE P"/>
    <property type="match status" value="1"/>
</dbReference>
<keyword evidence="2" id="KW-1185">Reference proteome</keyword>
<dbReference type="OrthoDB" id="5876363at2759"/>
<dbReference type="AlphaFoldDB" id="A0A2I4E3Z9"/>
<dbReference type="Gene3D" id="3.90.230.10">
    <property type="entry name" value="Creatinase/methionine aminopeptidase superfamily"/>
    <property type="match status" value="1"/>
</dbReference>
<dbReference type="GeneID" id="108986057"/>
<gene>
    <name evidence="3" type="primary">LOC108986057</name>
</gene>
<dbReference type="Gramene" id="Jr07_13230_p1">
    <property type="protein sequence ID" value="cds.Jr07_13230_p1"/>
    <property type="gene ID" value="Jr07_13230"/>
</dbReference>
<dbReference type="KEGG" id="jre:108986057"/>
<evidence type="ECO:0000256" key="1">
    <source>
        <dbReference type="ARBA" id="ARBA00007319"/>
    </source>
</evidence>
<dbReference type="RefSeq" id="XP_018814117.1">
    <property type="nucleotide sequence ID" value="XM_018958572.1"/>
</dbReference>
<evidence type="ECO:0000313" key="2">
    <source>
        <dbReference type="Proteomes" id="UP000235220"/>
    </source>
</evidence>
<comment type="similarity">
    <text evidence="1">Belongs to the peptidase M24 family.</text>
</comment>
<dbReference type="SUPFAM" id="SSF55920">
    <property type="entry name" value="Creatinase/aminopeptidase"/>
    <property type="match status" value="1"/>
</dbReference>
<reference evidence="3" key="1">
    <citation type="submission" date="2025-08" db="UniProtKB">
        <authorList>
            <consortium name="RefSeq"/>
        </authorList>
    </citation>
    <scope>IDENTIFICATION</scope>
    <source>
        <tissue evidence="3">Leaves</tissue>
    </source>
</reference>
<dbReference type="Proteomes" id="UP000235220">
    <property type="component" value="Chromosome 7"/>
</dbReference>
<dbReference type="STRING" id="51240.A0A2I4E3Z9"/>
<dbReference type="InterPro" id="IPR036005">
    <property type="entry name" value="Creatinase/aminopeptidase-like"/>
</dbReference>
<proteinExistence type="inferred from homology"/>
<dbReference type="InterPro" id="IPR047113">
    <property type="entry name" value="PA2G4/ARX1"/>
</dbReference>
<accession>A0A2I4E3Z9</accession>
<evidence type="ECO:0000313" key="3">
    <source>
        <dbReference type="RefSeq" id="XP_018814117.1"/>
    </source>
</evidence>
<protein>
    <submittedName>
        <fullName evidence="3">ERBB-3 BINDING PROTEIN 1-like</fullName>
    </submittedName>
</protein>